<dbReference type="EMBL" id="FWXH01000019">
    <property type="protein sequence ID" value="SMC27662.1"/>
    <property type="molecule type" value="Genomic_DNA"/>
</dbReference>
<reference evidence="3 4" key="1">
    <citation type="submission" date="2017-04" db="EMBL/GenBank/DDBJ databases">
        <authorList>
            <person name="Afonso C.L."/>
            <person name="Miller P.J."/>
            <person name="Scott M.A."/>
            <person name="Spackman E."/>
            <person name="Goraichik I."/>
            <person name="Dimitrov K.M."/>
            <person name="Suarez D.L."/>
            <person name="Swayne D.E."/>
        </authorList>
    </citation>
    <scope>NUCLEOTIDE SEQUENCE [LARGE SCALE GENOMIC DNA]</scope>
    <source>
        <strain evidence="3 4">DSM 12555</strain>
    </source>
</reference>
<dbReference type="SUPFAM" id="SSF53807">
    <property type="entry name" value="Helical backbone' metal receptor"/>
    <property type="match status" value="1"/>
</dbReference>
<dbReference type="STRING" id="1121291.SAMN02745134_03263"/>
<dbReference type="InterPro" id="IPR049939">
    <property type="entry name" value="NifE-like"/>
</dbReference>
<feature type="domain" description="Nitrogenase/oxidoreductase component 1" evidence="2">
    <location>
        <begin position="64"/>
        <end position="452"/>
    </location>
</feature>
<evidence type="ECO:0000313" key="4">
    <source>
        <dbReference type="Proteomes" id="UP000192468"/>
    </source>
</evidence>
<evidence type="ECO:0000256" key="1">
    <source>
        <dbReference type="ARBA" id="ARBA00023231"/>
    </source>
</evidence>
<organism evidence="3 4">
    <name type="scientific">Clostridium acidisoli DSM 12555</name>
    <dbReference type="NCBI Taxonomy" id="1121291"/>
    <lineage>
        <taxon>Bacteria</taxon>
        <taxon>Bacillati</taxon>
        <taxon>Bacillota</taxon>
        <taxon>Clostridia</taxon>
        <taxon>Eubacteriales</taxon>
        <taxon>Clostridiaceae</taxon>
        <taxon>Clostridium</taxon>
    </lineage>
</organism>
<dbReference type="PROSITE" id="PS00090">
    <property type="entry name" value="NITROGENASE_1_2"/>
    <property type="match status" value="1"/>
</dbReference>
<dbReference type="InterPro" id="IPR000318">
    <property type="entry name" value="Nase_comp1_CS"/>
</dbReference>
<dbReference type="OrthoDB" id="9767044at2"/>
<evidence type="ECO:0000259" key="2">
    <source>
        <dbReference type="Pfam" id="PF00148"/>
    </source>
</evidence>
<dbReference type="RefSeq" id="WP_084117293.1">
    <property type="nucleotide sequence ID" value="NZ_FWXH01000019.1"/>
</dbReference>
<dbReference type="Pfam" id="PF00148">
    <property type="entry name" value="Oxidored_nitro"/>
    <property type="match status" value="1"/>
</dbReference>
<dbReference type="PANTHER" id="PTHR42956:SF1">
    <property type="entry name" value="NITROGENASE IRON-MOLYBDENUM COFACTOR BIOSYNTHESIS PROTEIN NIFE"/>
    <property type="match status" value="1"/>
</dbReference>
<dbReference type="GO" id="GO:0016163">
    <property type="term" value="F:nitrogenase activity"/>
    <property type="evidence" value="ECO:0007669"/>
    <property type="project" value="InterPro"/>
</dbReference>
<gene>
    <name evidence="3" type="ORF">SAMN02745134_03263</name>
</gene>
<protein>
    <submittedName>
        <fullName evidence="3">Nitrogenase molybdenum-iron protein alpha chain</fullName>
    </submittedName>
</protein>
<dbReference type="AlphaFoldDB" id="A0A1W1XUX9"/>
<dbReference type="Proteomes" id="UP000192468">
    <property type="component" value="Unassembled WGS sequence"/>
</dbReference>
<keyword evidence="4" id="KW-1185">Reference proteome</keyword>
<dbReference type="PANTHER" id="PTHR42956">
    <property type="entry name" value="NITROGENASE IRON-MOLYBDENUM COFACTOR BIOSYNTHESIS PROTEIN NIFE"/>
    <property type="match status" value="1"/>
</dbReference>
<dbReference type="InterPro" id="IPR000510">
    <property type="entry name" value="Nase/OxRdtase_comp1"/>
</dbReference>
<name>A0A1W1XUX9_9CLOT</name>
<accession>A0A1W1XUX9</accession>
<evidence type="ECO:0000313" key="3">
    <source>
        <dbReference type="EMBL" id="SMC27662.1"/>
    </source>
</evidence>
<sequence>MTINLKHPVVELREKRLGAVSGYAGDADDLCEKAHSGKMKDLDRTFSQCTSCSANQVKNQLVFIQDAAVVEHGPAGCSGDIPGRNMVGRSGRKKRKLPVHNLNYINTNLTEKDMIYGGTEKLRNAIREAKRRFDPKAIFVTTTCASAIIGDDVEGICNSIEKEIGIPVVAVFCEGFRSKIWATGFDAAYHGILRKIVKPAKKKQPDLINIINFQGKDIFTELLGRIGLRVNYIVPYTKISELERVSKAAATLQICATLGTYFAAGLEEHFGVPEVKSPPPYGIAGTDSWLRELGKIVHKEKEVEDLITSEKKRIAPRFEELKRKLEGKTVYIGAGSAHGHSIISIVKEYGMNLLGACTWHHDAKFDCNDDRTDSLKHDVKNYGNFKFSVCNKQSYEIVSKLYKLKPDIYITRHAGTIWATKLGIPSFEMGDEHFGVGYEGLINYGELILDTISNPLFVKNISKHTKLPYTDWWLNQDTFAFLGGQK</sequence>
<keyword evidence="1" id="KW-0535">Nitrogen fixation</keyword>
<proteinExistence type="predicted"/>
<dbReference type="Gene3D" id="3.40.50.1980">
    <property type="entry name" value="Nitrogenase molybdenum iron protein domain"/>
    <property type="match status" value="3"/>
</dbReference>